<dbReference type="Proteomes" id="UP000515292">
    <property type="component" value="Chromosome"/>
</dbReference>
<dbReference type="SUPFAM" id="SSF89447">
    <property type="entry name" value="AbrB/MazE/MraZ-like"/>
    <property type="match status" value="1"/>
</dbReference>
<dbReference type="InterPro" id="IPR037914">
    <property type="entry name" value="SpoVT-AbrB_sf"/>
</dbReference>
<evidence type="ECO:0000313" key="3">
    <source>
        <dbReference type="EMBL" id="QMW21770.1"/>
    </source>
</evidence>
<dbReference type="SMART" id="SM00966">
    <property type="entry name" value="SpoVT_AbrB"/>
    <property type="match status" value="1"/>
</dbReference>
<dbReference type="NCBIfam" id="TIGR01439">
    <property type="entry name" value="lp_hng_hel_AbrB"/>
    <property type="match status" value="1"/>
</dbReference>
<dbReference type="PROSITE" id="PS51740">
    <property type="entry name" value="SPOVT_ABRB"/>
    <property type="match status" value="1"/>
</dbReference>
<name>A0A7G5IEH8_9SPHN</name>
<dbReference type="KEGG" id="sand:H3309_10185"/>
<sequence>MNAMTKFSVKGQIVVPKEVRDALGWKAGTSVEVVQRPDGVLLRSVRPKPAHGGMTFDERIAKIRAIINYQGPPISKEEWKESIGEYFRTRDEI</sequence>
<dbReference type="AlphaFoldDB" id="A0A7G5IEH8"/>
<keyword evidence="1 3" id="KW-0238">DNA-binding</keyword>
<dbReference type="EMBL" id="CP059851">
    <property type="protein sequence ID" value="QMW21770.1"/>
    <property type="molecule type" value="Genomic_DNA"/>
</dbReference>
<dbReference type="GO" id="GO:0003677">
    <property type="term" value="F:DNA binding"/>
    <property type="evidence" value="ECO:0007669"/>
    <property type="project" value="UniProtKB-UniRule"/>
</dbReference>
<evidence type="ECO:0000259" key="2">
    <source>
        <dbReference type="PROSITE" id="PS51740"/>
    </source>
</evidence>
<dbReference type="RefSeq" id="WP_182294616.1">
    <property type="nucleotide sequence ID" value="NZ_CP059851.1"/>
</dbReference>
<feature type="domain" description="SpoVT-AbrB" evidence="2">
    <location>
        <begin position="2"/>
        <end position="47"/>
    </location>
</feature>
<dbReference type="Pfam" id="PF04014">
    <property type="entry name" value="MazE_antitoxin"/>
    <property type="match status" value="1"/>
</dbReference>
<keyword evidence="4" id="KW-1185">Reference proteome</keyword>
<reference evidence="3 4" key="1">
    <citation type="submission" date="2020-07" db="EMBL/GenBank/DDBJ databases">
        <title>Complete genome sequence for Sandaracinobacter sp. M6.</title>
        <authorList>
            <person name="Tang Y."/>
            <person name="Liu Q."/>
            <person name="Guo Z."/>
            <person name="Lei P."/>
            <person name="Huang B."/>
        </authorList>
    </citation>
    <scope>NUCLEOTIDE SEQUENCE [LARGE SCALE GENOMIC DNA]</scope>
    <source>
        <strain evidence="3 4">M6</strain>
    </source>
</reference>
<protein>
    <submittedName>
        <fullName evidence="3">AbrB/MazE/SpoVT family DNA-binding domain-containing protein</fullName>
    </submittedName>
</protein>
<gene>
    <name evidence="3" type="ORF">H3309_10185</name>
</gene>
<organism evidence="3 4">
    <name type="scientific">Sandaracinobacteroides saxicola</name>
    <dbReference type="NCBI Taxonomy" id="2759707"/>
    <lineage>
        <taxon>Bacteria</taxon>
        <taxon>Pseudomonadati</taxon>
        <taxon>Pseudomonadota</taxon>
        <taxon>Alphaproteobacteria</taxon>
        <taxon>Sphingomonadales</taxon>
        <taxon>Sphingosinicellaceae</taxon>
        <taxon>Sandaracinobacteroides</taxon>
    </lineage>
</organism>
<accession>A0A7G5IEH8</accession>
<proteinExistence type="predicted"/>
<dbReference type="InterPro" id="IPR007159">
    <property type="entry name" value="SpoVT-AbrB_dom"/>
</dbReference>
<evidence type="ECO:0000313" key="4">
    <source>
        <dbReference type="Proteomes" id="UP000515292"/>
    </source>
</evidence>
<evidence type="ECO:0000256" key="1">
    <source>
        <dbReference type="PROSITE-ProRule" id="PRU01076"/>
    </source>
</evidence>
<dbReference type="Gene3D" id="2.10.260.10">
    <property type="match status" value="1"/>
</dbReference>